<keyword evidence="1" id="KW-0472">Membrane</keyword>
<organism evidence="2 3">
    <name type="scientific">Luteolibacter arcticus</name>
    <dbReference type="NCBI Taxonomy" id="1581411"/>
    <lineage>
        <taxon>Bacteria</taxon>
        <taxon>Pseudomonadati</taxon>
        <taxon>Verrucomicrobiota</taxon>
        <taxon>Verrucomicrobiia</taxon>
        <taxon>Verrucomicrobiales</taxon>
        <taxon>Verrucomicrobiaceae</taxon>
        <taxon>Luteolibacter</taxon>
    </lineage>
</organism>
<evidence type="ECO:0000313" key="3">
    <source>
        <dbReference type="Proteomes" id="UP001320876"/>
    </source>
</evidence>
<name>A0ABT3GCR9_9BACT</name>
<dbReference type="EMBL" id="JAPDDT010000001">
    <property type="protein sequence ID" value="MCW1921412.1"/>
    <property type="molecule type" value="Genomic_DNA"/>
</dbReference>
<evidence type="ECO:0008006" key="4">
    <source>
        <dbReference type="Google" id="ProtNLM"/>
    </source>
</evidence>
<dbReference type="RefSeq" id="WP_264485521.1">
    <property type="nucleotide sequence ID" value="NZ_JAPDDT010000001.1"/>
</dbReference>
<dbReference type="Proteomes" id="UP001320876">
    <property type="component" value="Unassembled WGS sequence"/>
</dbReference>
<feature type="transmembrane region" description="Helical" evidence="1">
    <location>
        <begin position="80"/>
        <end position="100"/>
    </location>
</feature>
<feature type="transmembrane region" description="Helical" evidence="1">
    <location>
        <begin position="29"/>
        <end position="53"/>
    </location>
</feature>
<keyword evidence="1" id="KW-0812">Transmembrane</keyword>
<protein>
    <recommendedName>
        <fullName evidence="4">Amino acid permease/ SLC12A domain-containing protein</fullName>
    </recommendedName>
</protein>
<evidence type="ECO:0000313" key="2">
    <source>
        <dbReference type="EMBL" id="MCW1921412.1"/>
    </source>
</evidence>
<evidence type="ECO:0000256" key="1">
    <source>
        <dbReference type="SAM" id="Phobius"/>
    </source>
</evidence>
<accession>A0ABT3GCR9</accession>
<keyword evidence="1" id="KW-1133">Transmembrane helix</keyword>
<keyword evidence="3" id="KW-1185">Reference proteome</keyword>
<comment type="caution">
    <text evidence="2">The sequence shown here is derived from an EMBL/GenBank/DDBJ whole genome shotgun (WGS) entry which is preliminary data.</text>
</comment>
<reference evidence="2 3" key="1">
    <citation type="submission" date="2022-10" db="EMBL/GenBank/DDBJ databases">
        <title>Luteolibacter arcticus strain CCTCC AB 2014275, whole genome shotgun sequencing project.</title>
        <authorList>
            <person name="Zhao G."/>
            <person name="Shen L."/>
        </authorList>
    </citation>
    <scope>NUCLEOTIDE SEQUENCE [LARGE SCALE GENOMIC DNA]</scope>
    <source>
        <strain evidence="2 3">CCTCC AB 2014275</strain>
    </source>
</reference>
<proteinExistence type="predicted"/>
<gene>
    <name evidence="2" type="ORF">OKA05_02540</name>
</gene>
<sequence>MIFPLLGSGFAAFMTLISGAVSESPAGEAIILGVIGLGSFVVTLTMTNGAVWLDGHLSRTSRPFASAGGQTRPMHPARQLFLPPTTIVVLYGSAAVALWIPDHLDAEPERNFIWPVVWIGVAVAATFLRRYLKAKFPG</sequence>
<feature type="transmembrane region" description="Helical" evidence="1">
    <location>
        <begin position="112"/>
        <end position="132"/>
    </location>
</feature>